<keyword evidence="2" id="KW-1185">Reference proteome</keyword>
<protein>
    <submittedName>
        <fullName evidence="1">Uncharacterized protein</fullName>
    </submittedName>
</protein>
<dbReference type="Proteomes" id="UP000320055">
    <property type="component" value="Unassembled WGS sequence"/>
</dbReference>
<organism evidence="1 2">
    <name type="scientific">Hyella patelloides LEGE 07179</name>
    <dbReference type="NCBI Taxonomy" id="945734"/>
    <lineage>
        <taxon>Bacteria</taxon>
        <taxon>Bacillati</taxon>
        <taxon>Cyanobacteriota</taxon>
        <taxon>Cyanophyceae</taxon>
        <taxon>Pleurocapsales</taxon>
        <taxon>Hyellaceae</taxon>
        <taxon>Hyella</taxon>
    </lineage>
</organism>
<evidence type="ECO:0000313" key="2">
    <source>
        <dbReference type="Proteomes" id="UP000320055"/>
    </source>
</evidence>
<name>A0A563VVD3_9CYAN</name>
<sequence>MNAIEQATNLMMISKIEAIVYLFKSKFPNIIVDLKPWLKNVETEKYGDKNSIDIGFHFSNLNFPCQCRSLLMQVRLSEDCQQRKLKAIGVELSGYEPSYPLWQFSTIGSWQFEGNFPPTIRTQEKLKQICHQIMLLFSNRD</sequence>
<evidence type="ECO:0000313" key="1">
    <source>
        <dbReference type="EMBL" id="VEP15392.1"/>
    </source>
</evidence>
<accession>A0A563VVD3</accession>
<dbReference type="AlphaFoldDB" id="A0A563VVD3"/>
<dbReference type="RefSeq" id="WP_186376198.1">
    <property type="nucleotide sequence ID" value="NZ_LR214067.1"/>
</dbReference>
<dbReference type="EMBL" id="CAACVJ010000258">
    <property type="protein sequence ID" value="VEP15392.1"/>
    <property type="molecule type" value="Genomic_DNA"/>
</dbReference>
<reference evidence="1 2" key="1">
    <citation type="submission" date="2019-01" db="EMBL/GenBank/DDBJ databases">
        <authorList>
            <person name="Brito A."/>
        </authorList>
    </citation>
    <scope>NUCLEOTIDE SEQUENCE [LARGE SCALE GENOMIC DNA]</scope>
    <source>
        <strain evidence="1">1</strain>
    </source>
</reference>
<gene>
    <name evidence="1" type="ORF">H1P_3300001</name>
</gene>
<proteinExistence type="predicted"/>